<dbReference type="EMBL" id="ML976145">
    <property type="protein sequence ID" value="KAF1937288.1"/>
    <property type="molecule type" value="Genomic_DNA"/>
</dbReference>
<evidence type="ECO:0000256" key="1">
    <source>
        <dbReference type="SAM" id="MobiDB-lite"/>
    </source>
</evidence>
<dbReference type="InterPro" id="IPR039470">
    <property type="entry name" value="Nuc_deoxyri_tr2"/>
</dbReference>
<proteinExistence type="predicted"/>
<feature type="compositionally biased region" description="Basic and acidic residues" evidence="1">
    <location>
        <begin position="187"/>
        <end position="204"/>
    </location>
</feature>
<dbReference type="Proteomes" id="UP000800038">
    <property type="component" value="Unassembled WGS sequence"/>
</dbReference>
<dbReference type="AlphaFoldDB" id="A0A6A5SCP2"/>
<evidence type="ECO:0000313" key="3">
    <source>
        <dbReference type="Proteomes" id="UP000800038"/>
    </source>
</evidence>
<evidence type="ECO:0000313" key="2">
    <source>
        <dbReference type="EMBL" id="KAF1937288.1"/>
    </source>
</evidence>
<protein>
    <submittedName>
        <fullName evidence="2">Uncharacterized protein</fullName>
    </submittedName>
</protein>
<name>A0A6A5SCP2_9PLEO</name>
<gene>
    <name evidence="2" type="ORF">EJ02DRAFT_447553</name>
</gene>
<dbReference type="OrthoDB" id="2893324at2759"/>
<feature type="region of interest" description="Disordered" evidence="1">
    <location>
        <begin position="185"/>
        <end position="204"/>
    </location>
</feature>
<accession>A0A6A5SCP2</accession>
<organism evidence="2 3">
    <name type="scientific">Clathrospora elynae</name>
    <dbReference type="NCBI Taxonomy" id="706981"/>
    <lineage>
        <taxon>Eukaryota</taxon>
        <taxon>Fungi</taxon>
        <taxon>Dikarya</taxon>
        <taxon>Ascomycota</taxon>
        <taxon>Pezizomycotina</taxon>
        <taxon>Dothideomycetes</taxon>
        <taxon>Pleosporomycetidae</taxon>
        <taxon>Pleosporales</taxon>
        <taxon>Diademaceae</taxon>
        <taxon>Clathrospora</taxon>
    </lineage>
</organism>
<reference evidence="2" key="1">
    <citation type="journal article" date="2020" name="Stud. Mycol.">
        <title>101 Dothideomycetes genomes: a test case for predicting lifestyles and emergence of pathogens.</title>
        <authorList>
            <person name="Haridas S."/>
            <person name="Albert R."/>
            <person name="Binder M."/>
            <person name="Bloem J."/>
            <person name="Labutti K."/>
            <person name="Salamov A."/>
            <person name="Andreopoulos B."/>
            <person name="Baker S."/>
            <person name="Barry K."/>
            <person name="Bills G."/>
            <person name="Bluhm B."/>
            <person name="Cannon C."/>
            <person name="Castanera R."/>
            <person name="Culley D."/>
            <person name="Daum C."/>
            <person name="Ezra D."/>
            <person name="Gonzalez J."/>
            <person name="Henrissat B."/>
            <person name="Kuo A."/>
            <person name="Liang C."/>
            <person name="Lipzen A."/>
            <person name="Lutzoni F."/>
            <person name="Magnuson J."/>
            <person name="Mondo S."/>
            <person name="Nolan M."/>
            <person name="Ohm R."/>
            <person name="Pangilinan J."/>
            <person name="Park H.-J."/>
            <person name="Ramirez L."/>
            <person name="Alfaro M."/>
            <person name="Sun H."/>
            <person name="Tritt A."/>
            <person name="Yoshinaga Y."/>
            <person name="Zwiers L.-H."/>
            <person name="Turgeon B."/>
            <person name="Goodwin S."/>
            <person name="Spatafora J."/>
            <person name="Crous P."/>
            <person name="Grigoriev I."/>
        </authorList>
    </citation>
    <scope>NUCLEOTIDE SEQUENCE</scope>
    <source>
        <strain evidence="2">CBS 161.51</strain>
    </source>
</reference>
<sequence>MLSKRRRSCIQEPAKPKTVDIDADVIDTHHQLPALPSILPTKHREFAVKWQEQMVIMLSLLPITVNNPRRGNWDPNATQEAKNKAFREQVEWELSALEQADVICFFFDHTTMSPVTMLKLGLWAASDQVIMCCDKRFWRAGNVHIVCERYGIPYVEKFEDLVPAVRKMLEKKGMQLDKNDDLIGDNKYVEKPKPKKETQLEAEKADLQRQIDALKARLAKPNRSHEPSRLRVVRPSFRNLSSAFPKAYES</sequence>
<dbReference type="Pfam" id="PF15891">
    <property type="entry name" value="Nuc_deoxyri_tr2"/>
    <property type="match status" value="1"/>
</dbReference>
<keyword evidence="3" id="KW-1185">Reference proteome</keyword>
<dbReference type="Gene3D" id="3.40.50.450">
    <property type="match status" value="1"/>
</dbReference>